<evidence type="ECO:0000313" key="3">
    <source>
        <dbReference type="Proteomes" id="UP000821837"/>
    </source>
</evidence>
<proteinExistence type="predicted"/>
<sequence length="71" mass="8171">MEYGRIKEVAREQPLEPGAEPQRGNNSKKQREQRLRQITRSSRMPPLHRGDYKIIIRPRGGLLVADHGAAR</sequence>
<protein>
    <submittedName>
        <fullName evidence="2">Uncharacterized protein</fullName>
    </submittedName>
</protein>
<dbReference type="Proteomes" id="UP000821837">
    <property type="component" value="Chromosome 10"/>
</dbReference>
<accession>A0A9D4QDZ1</accession>
<reference evidence="2" key="2">
    <citation type="submission" date="2021-09" db="EMBL/GenBank/DDBJ databases">
        <authorList>
            <person name="Jia N."/>
            <person name="Wang J."/>
            <person name="Shi W."/>
            <person name="Du L."/>
            <person name="Sun Y."/>
            <person name="Zhan W."/>
            <person name="Jiang J."/>
            <person name="Wang Q."/>
            <person name="Zhang B."/>
            <person name="Ji P."/>
            <person name="Sakyi L.B."/>
            <person name="Cui X."/>
            <person name="Yuan T."/>
            <person name="Jiang B."/>
            <person name="Yang W."/>
            <person name="Lam T.T.-Y."/>
            <person name="Chang Q."/>
            <person name="Ding S."/>
            <person name="Wang X."/>
            <person name="Zhu J."/>
            <person name="Ruan X."/>
            <person name="Zhao L."/>
            <person name="Wei J."/>
            <person name="Que T."/>
            <person name="Du C."/>
            <person name="Cheng J."/>
            <person name="Dai P."/>
            <person name="Han X."/>
            <person name="Huang E."/>
            <person name="Gao Y."/>
            <person name="Liu J."/>
            <person name="Shao H."/>
            <person name="Ye R."/>
            <person name="Li L."/>
            <person name="Wei W."/>
            <person name="Wang X."/>
            <person name="Wang C."/>
            <person name="Huo Q."/>
            <person name="Li W."/>
            <person name="Guo W."/>
            <person name="Chen H."/>
            <person name="Chen S."/>
            <person name="Zhou L."/>
            <person name="Zhou L."/>
            <person name="Ni X."/>
            <person name="Tian J."/>
            <person name="Zhou Y."/>
            <person name="Sheng Y."/>
            <person name="Liu T."/>
            <person name="Pan Y."/>
            <person name="Xia L."/>
            <person name="Li J."/>
            <person name="Zhao F."/>
            <person name="Cao W."/>
        </authorList>
    </citation>
    <scope>NUCLEOTIDE SEQUENCE</scope>
    <source>
        <strain evidence="2">Rsan-2018</strain>
        <tissue evidence="2">Larvae</tissue>
    </source>
</reference>
<feature type="compositionally biased region" description="Basic and acidic residues" evidence="1">
    <location>
        <begin position="1"/>
        <end position="14"/>
    </location>
</feature>
<gene>
    <name evidence="2" type="ORF">HPB52_008368</name>
</gene>
<dbReference type="AlphaFoldDB" id="A0A9D4QDZ1"/>
<dbReference type="EMBL" id="JABSTV010001246">
    <property type="protein sequence ID" value="KAH7976035.1"/>
    <property type="molecule type" value="Genomic_DNA"/>
</dbReference>
<keyword evidence="3" id="KW-1185">Reference proteome</keyword>
<name>A0A9D4QDZ1_RHISA</name>
<reference evidence="2" key="1">
    <citation type="journal article" date="2020" name="Cell">
        <title>Large-Scale Comparative Analyses of Tick Genomes Elucidate Their Genetic Diversity and Vector Capacities.</title>
        <authorList>
            <consortium name="Tick Genome and Microbiome Consortium (TIGMIC)"/>
            <person name="Jia N."/>
            <person name="Wang J."/>
            <person name="Shi W."/>
            <person name="Du L."/>
            <person name="Sun Y."/>
            <person name="Zhan W."/>
            <person name="Jiang J.F."/>
            <person name="Wang Q."/>
            <person name="Zhang B."/>
            <person name="Ji P."/>
            <person name="Bell-Sakyi L."/>
            <person name="Cui X.M."/>
            <person name="Yuan T.T."/>
            <person name="Jiang B.G."/>
            <person name="Yang W.F."/>
            <person name="Lam T.T."/>
            <person name="Chang Q.C."/>
            <person name="Ding S.J."/>
            <person name="Wang X.J."/>
            <person name="Zhu J.G."/>
            <person name="Ruan X.D."/>
            <person name="Zhao L."/>
            <person name="Wei J.T."/>
            <person name="Ye R.Z."/>
            <person name="Que T.C."/>
            <person name="Du C.H."/>
            <person name="Zhou Y.H."/>
            <person name="Cheng J.X."/>
            <person name="Dai P.F."/>
            <person name="Guo W.B."/>
            <person name="Han X.H."/>
            <person name="Huang E.J."/>
            <person name="Li L.F."/>
            <person name="Wei W."/>
            <person name="Gao Y.C."/>
            <person name="Liu J.Z."/>
            <person name="Shao H.Z."/>
            <person name="Wang X."/>
            <person name="Wang C.C."/>
            <person name="Yang T.C."/>
            <person name="Huo Q.B."/>
            <person name="Li W."/>
            <person name="Chen H.Y."/>
            <person name="Chen S.E."/>
            <person name="Zhou L.G."/>
            <person name="Ni X.B."/>
            <person name="Tian J.H."/>
            <person name="Sheng Y."/>
            <person name="Liu T."/>
            <person name="Pan Y.S."/>
            <person name="Xia L.Y."/>
            <person name="Li J."/>
            <person name="Zhao F."/>
            <person name="Cao W.C."/>
        </authorList>
    </citation>
    <scope>NUCLEOTIDE SEQUENCE</scope>
    <source>
        <strain evidence="2">Rsan-2018</strain>
    </source>
</reference>
<feature type="region of interest" description="Disordered" evidence="1">
    <location>
        <begin position="1"/>
        <end position="51"/>
    </location>
</feature>
<evidence type="ECO:0000313" key="2">
    <source>
        <dbReference type="EMBL" id="KAH7976035.1"/>
    </source>
</evidence>
<organism evidence="2 3">
    <name type="scientific">Rhipicephalus sanguineus</name>
    <name type="common">Brown dog tick</name>
    <name type="synonym">Ixodes sanguineus</name>
    <dbReference type="NCBI Taxonomy" id="34632"/>
    <lineage>
        <taxon>Eukaryota</taxon>
        <taxon>Metazoa</taxon>
        <taxon>Ecdysozoa</taxon>
        <taxon>Arthropoda</taxon>
        <taxon>Chelicerata</taxon>
        <taxon>Arachnida</taxon>
        <taxon>Acari</taxon>
        <taxon>Parasitiformes</taxon>
        <taxon>Ixodida</taxon>
        <taxon>Ixodoidea</taxon>
        <taxon>Ixodidae</taxon>
        <taxon>Rhipicephalinae</taxon>
        <taxon>Rhipicephalus</taxon>
        <taxon>Rhipicephalus</taxon>
    </lineage>
</organism>
<evidence type="ECO:0000256" key="1">
    <source>
        <dbReference type="SAM" id="MobiDB-lite"/>
    </source>
</evidence>
<comment type="caution">
    <text evidence="2">The sequence shown here is derived from an EMBL/GenBank/DDBJ whole genome shotgun (WGS) entry which is preliminary data.</text>
</comment>